<sequence length="136" mass="15936">MYKELNKDYRYLNNYIVAMEKSLFEDANISISKAKIFSENLSQEVAKLESLGLLMGMNQNDRLKELDSKTNIDKNGLEIFNKIRRIINIASINTGDNTESALLLHRCSYDLTCWFVNKYINKEFKIEEYIIPRVKL</sequence>
<proteinExistence type="predicted"/>
<reference evidence="1 2" key="1">
    <citation type="submission" date="2015-09" db="EMBL/GenBank/DDBJ databases">
        <authorList>
            <consortium name="Pathogen Informatics"/>
        </authorList>
    </citation>
    <scope>NUCLEOTIDE SEQUENCE [LARGE SCALE GENOMIC DNA]</scope>
    <source>
        <strain evidence="1 2">2789STDY5834855</strain>
    </source>
</reference>
<name>A0A173XDD0_9CLOT</name>
<dbReference type="OrthoDB" id="257964at2"/>
<accession>A0A173XDD0</accession>
<dbReference type="EMBL" id="CYZV01000001">
    <property type="protein sequence ID" value="CUN49663.1"/>
    <property type="molecule type" value="Genomic_DNA"/>
</dbReference>
<gene>
    <name evidence="1" type="ORF">ERS852470_00058</name>
</gene>
<dbReference type="RefSeq" id="WP_042394500.1">
    <property type="nucleotide sequence ID" value="NZ_CYYT01000010.1"/>
</dbReference>
<evidence type="ECO:0000313" key="2">
    <source>
        <dbReference type="Proteomes" id="UP000095558"/>
    </source>
</evidence>
<dbReference type="AlphaFoldDB" id="A0A173XDD0"/>
<evidence type="ECO:0000313" key="1">
    <source>
        <dbReference type="EMBL" id="CUN49663.1"/>
    </source>
</evidence>
<dbReference type="Proteomes" id="UP000095558">
    <property type="component" value="Unassembled WGS sequence"/>
</dbReference>
<dbReference type="GeneID" id="83010639"/>
<organism evidence="1 2">
    <name type="scientific">Clostridium disporicum</name>
    <dbReference type="NCBI Taxonomy" id="84024"/>
    <lineage>
        <taxon>Bacteria</taxon>
        <taxon>Bacillati</taxon>
        <taxon>Bacillota</taxon>
        <taxon>Clostridia</taxon>
        <taxon>Eubacteriales</taxon>
        <taxon>Clostridiaceae</taxon>
        <taxon>Clostridium</taxon>
    </lineage>
</organism>
<protein>
    <submittedName>
        <fullName evidence="1">Type I restriction enzyme EcoKI subunit R</fullName>
    </submittedName>
</protein>